<comment type="caution">
    <text evidence="12">The sequence shown here is derived from an EMBL/GenBank/DDBJ whole genome shotgun (WGS) entry which is preliminary data.</text>
</comment>
<evidence type="ECO:0000256" key="4">
    <source>
        <dbReference type="ARBA" id="ARBA00023125"/>
    </source>
</evidence>
<dbReference type="SMART" id="SM00389">
    <property type="entry name" value="HOX"/>
    <property type="match status" value="1"/>
</dbReference>
<feature type="domain" description="Homeobox" evidence="10">
    <location>
        <begin position="60"/>
        <end position="120"/>
    </location>
</feature>
<dbReference type="GO" id="GO:0030182">
    <property type="term" value="P:neuron differentiation"/>
    <property type="evidence" value="ECO:0007669"/>
    <property type="project" value="TreeGrafter"/>
</dbReference>
<feature type="region of interest" description="Disordered" evidence="9">
    <location>
        <begin position="38"/>
        <end position="70"/>
    </location>
</feature>
<evidence type="ECO:0000256" key="2">
    <source>
        <dbReference type="ARBA" id="ARBA00006503"/>
    </source>
</evidence>
<evidence type="ECO:0000256" key="6">
    <source>
        <dbReference type="ARBA" id="ARBA00023242"/>
    </source>
</evidence>
<dbReference type="InterPro" id="IPR003654">
    <property type="entry name" value="OAR_dom"/>
</dbReference>
<dbReference type="CDD" id="cd00086">
    <property type="entry name" value="homeodomain"/>
    <property type="match status" value="1"/>
</dbReference>
<gene>
    <name evidence="12" type="ORF">MGAL_10B092816</name>
</gene>
<evidence type="ECO:0000313" key="13">
    <source>
        <dbReference type="Proteomes" id="UP000596742"/>
    </source>
</evidence>
<evidence type="ECO:0000259" key="10">
    <source>
        <dbReference type="PROSITE" id="PS50071"/>
    </source>
</evidence>
<feature type="domain" description="OAR" evidence="11">
    <location>
        <begin position="268"/>
        <end position="281"/>
    </location>
</feature>
<name>A0A8B6CKF7_MYTGA</name>
<accession>A0A8B6CKF7</accession>
<dbReference type="FunFam" id="1.10.10.60:FF:000057">
    <property type="entry name" value="Short stature homeobox 2"/>
    <property type="match status" value="1"/>
</dbReference>
<dbReference type="PROSITE" id="PS50071">
    <property type="entry name" value="HOMEOBOX_2"/>
    <property type="match status" value="1"/>
</dbReference>
<dbReference type="Proteomes" id="UP000596742">
    <property type="component" value="Unassembled WGS sequence"/>
</dbReference>
<dbReference type="AlphaFoldDB" id="A0A8B6CKF7"/>
<dbReference type="PANTHER" id="PTHR46770">
    <property type="entry name" value="HOMEOBOX PROTEIN ORTHOPEDIA"/>
    <property type="match status" value="1"/>
</dbReference>
<keyword evidence="4 7" id="KW-0238">DNA-binding</keyword>
<dbReference type="OrthoDB" id="6159439at2759"/>
<reference evidence="12" key="1">
    <citation type="submission" date="2018-11" db="EMBL/GenBank/DDBJ databases">
        <authorList>
            <person name="Alioto T."/>
            <person name="Alioto T."/>
        </authorList>
    </citation>
    <scope>NUCLEOTIDE SEQUENCE</scope>
</reference>
<evidence type="ECO:0000256" key="8">
    <source>
        <dbReference type="RuleBase" id="RU000682"/>
    </source>
</evidence>
<keyword evidence="13" id="KW-1185">Reference proteome</keyword>
<evidence type="ECO:0000259" key="11">
    <source>
        <dbReference type="PROSITE" id="PS50803"/>
    </source>
</evidence>
<dbReference type="Gene3D" id="1.10.10.60">
    <property type="entry name" value="Homeodomain-like"/>
    <property type="match status" value="1"/>
</dbReference>
<protein>
    <submittedName>
        <fullName evidence="12">Uncharacterized protein</fullName>
    </submittedName>
</protein>
<dbReference type="GO" id="GO:0003677">
    <property type="term" value="F:DNA binding"/>
    <property type="evidence" value="ECO:0007669"/>
    <property type="project" value="UniProtKB-UniRule"/>
</dbReference>
<evidence type="ECO:0000256" key="7">
    <source>
        <dbReference type="PROSITE-ProRule" id="PRU00108"/>
    </source>
</evidence>
<dbReference type="SUPFAM" id="SSF46689">
    <property type="entry name" value="Homeodomain-like"/>
    <property type="match status" value="1"/>
</dbReference>
<evidence type="ECO:0000256" key="5">
    <source>
        <dbReference type="ARBA" id="ARBA00023155"/>
    </source>
</evidence>
<dbReference type="InterPro" id="IPR017970">
    <property type="entry name" value="Homeobox_CS"/>
</dbReference>
<dbReference type="PROSITE" id="PS00027">
    <property type="entry name" value="HOMEOBOX_1"/>
    <property type="match status" value="1"/>
</dbReference>
<comment type="similarity">
    <text evidence="2">Belongs to the paired homeobox family. Bicoid subfamily.</text>
</comment>
<dbReference type="PRINTS" id="PR00031">
    <property type="entry name" value="HTHREPRESSR"/>
</dbReference>
<sequence>MDGVNNSSLYFQEPLAKPPKTASALGFHSLFYNTMMNRGDSDSGSSKEPDSGSEIDSERAKQKRHRTRFTPAQLNELERNFAKTHYPDIFMREELALRIGLTESRVQVWFQNRRAKWKKRKKTTNVFRTPGALLPSPGLPHFGSMNDGLCGFHPSDTRWSGMSSMSGMTNLGGSINGNPLTFPSSLQRQGLGQGFGSQVSIAGLADAVNVSLGNNLMPNASSIYNSNYGVQVASCSSPLQSNSNSPPAMSNTQMTCGMQEIGEAWRGSSIASLRRKALEHTVTLSGFR</sequence>
<dbReference type="PROSITE" id="PS50803">
    <property type="entry name" value="OAR"/>
    <property type="match status" value="1"/>
</dbReference>
<feature type="compositionally biased region" description="Basic and acidic residues" evidence="9">
    <location>
        <begin position="39"/>
        <end position="60"/>
    </location>
</feature>
<evidence type="ECO:0000256" key="3">
    <source>
        <dbReference type="ARBA" id="ARBA00022473"/>
    </source>
</evidence>
<keyword evidence="3" id="KW-0217">Developmental protein</keyword>
<dbReference type="Pfam" id="PF03826">
    <property type="entry name" value="OAR"/>
    <property type="match status" value="1"/>
</dbReference>
<feature type="DNA-binding region" description="Homeobox" evidence="7">
    <location>
        <begin position="62"/>
        <end position="121"/>
    </location>
</feature>
<dbReference type="InterPro" id="IPR000047">
    <property type="entry name" value="HTH_motif"/>
</dbReference>
<comment type="subcellular location">
    <subcellularLocation>
        <location evidence="1 7 8">Nucleus</location>
    </subcellularLocation>
</comment>
<keyword evidence="5 7" id="KW-0371">Homeobox</keyword>
<keyword evidence="6 7" id="KW-0539">Nucleus</keyword>
<dbReference type="EMBL" id="UYJE01001864">
    <property type="protein sequence ID" value="VDI05874.1"/>
    <property type="molecule type" value="Genomic_DNA"/>
</dbReference>
<organism evidence="12 13">
    <name type="scientific">Mytilus galloprovincialis</name>
    <name type="common">Mediterranean mussel</name>
    <dbReference type="NCBI Taxonomy" id="29158"/>
    <lineage>
        <taxon>Eukaryota</taxon>
        <taxon>Metazoa</taxon>
        <taxon>Spiralia</taxon>
        <taxon>Lophotrochozoa</taxon>
        <taxon>Mollusca</taxon>
        <taxon>Bivalvia</taxon>
        <taxon>Autobranchia</taxon>
        <taxon>Pteriomorphia</taxon>
        <taxon>Mytilida</taxon>
        <taxon>Mytiloidea</taxon>
        <taxon>Mytilidae</taxon>
        <taxon>Mytilinae</taxon>
        <taxon>Mytilus</taxon>
    </lineage>
</organism>
<dbReference type="InterPro" id="IPR001356">
    <property type="entry name" value="HD"/>
</dbReference>
<dbReference type="GO" id="GO:0005634">
    <property type="term" value="C:nucleus"/>
    <property type="evidence" value="ECO:0007669"/>
    <property type="project" value="UniProtKB-SubCell"/>
</dbReference>
<evidence type="ECO:0000313" key="12">
    <source>
        <dbReference type="EMBL" id="VDI05874.1"/>
    </source>
</evidence>
<dbReference type="PANTHER" id="PTHR46770:SF1">
    <property type="entry name" value="HOMEOBOX PROTEIN ORTHOPEDIA"/>
    <property type="match status" value="1"/>
</dbReference>
<evidence type="ECO:0000256" key="1">
    <source>
        <dbReference type="ARBA" id="ARBA00004123"/>
    </source>
</evidence>
<proteinExistence type="inferred from homology"/>
<dbReference type="InterPro" id="IPR009057">
    <property type="entry name" value="Homeodomain-like_sf"/>
</dbReference>
<dbReference type="Pfam" id="PF00046">
    <property type="entry name" value="Homeodomain"/>
    <property type="match status" value="1"/>
</dbReference>
<evidence type="ECO:0000256" key="9">
    <source>
        <dbReference type="SAM" id="MobiDB-lite"/>
    </source>
</evidence>
<dbReference type="GO" id="GO:0000981">
    <property type="term" value="F:DNA-binding transcription factor activity, RNA polymerase II-specific"/>
    <property type="evidence" value="ECO:0007669"/>
    <property type="project" value="InterPro"/>
</dbReference>
<dbReference type="InterPro" id="IPR051895">
    <property type="entry name" value="OTP_Homeobox"/>
</dbReference>